<keyword evidence="1" id="KW-0436">Ligase</keyword>
<dbReference type="SUPFAM" id="SSF52954">
    <property type="entry name" value="Class II aaRS ABD-related"/>
    <property type="match status" value="1"/>
</dbReference>
<proteinExistence type="predicted"/>
<evidence type="ECO:0000256" key="3">
    <source>
        <dbReference type="ARBA" id="ARBA00022917"/>
    </source>
</evidence>
<gene>
    <name evidence="6" type="ORF">HELGO_WM8855</name>
</gene>
<protein>
    <recommendedName>
        <fullName evidence="5">Anticodon-binding domain-containing protein</fullName>
    </recommendedName>
</protein>
<keyword evidence="4" id="KW-0030">Aminoacyl-tRNA synthetase</keyword>
<evidence type="ECO:0000256" key="4">
    <source>
        <dbReference type="ARBA" id="ARBA00023146"/>
    </source>
</evidence>
<name>A0A6S6U0C6_9GAMM</name>
<dbReference type="GO" id="GO:0004812">
    <property type="term" value="F:aminoacyl-tRNA ligase activity"/>
    <property type="evidence" value="ECO:0007669"/>
    <property type="project" value="UniProtKB-KW"/>
</dbReference>
<dbReference type="GO" id="GO:0006418">
    <property type="term" value="P:tRNA aminoacylation for protein translation"/>
    <property type="evidence" value="ECO:0007669"/>
    <property type="project" value="UniProtKB-ARBA"/>
</dbReference>
<sequence>MRIDDFTPESLREFVEEQGGFQIAVAAIYTDLFEGVGVEAQRLHQQIEEAGYTVLFLDRKQKPRDVFQIIEFLQIPHRIVVSGRSLTNGVYEYRHLLTDQHTKIPITDALDFFAKNIQESRL</sequence>
<keyword evidence="2" id="KW-0547">Nucleotide-binding</keyword>
<dbReference type="Pfam" id="PF03129">
    <property type="entry name" value="HGTP_anticodon"/>
    <property type="match status" value="1"/>
</dbReference>
<evidence type="ECO:0000313" key="6">
    <source>
        <dbReference type="EMBL" id="CAA6828095.1"/>
    </source>
</evidence>
<keyword evidence="2" id="KW-0067">ATP-binding</keyword>
<feature type="domain" description="Anticodon-binding" evidence="5">
    <location>
        <begin position="38"/>
        <end position="115"/>
    </location>
</feature>
<reference evidence="6" key="1">
    <citation type="submission" date="2020-01" db="EMBL/GenBank/DDBJ databases">
        <authorList>
            <person name="Meier V. D."/>
            <person name="Meier V D."/>
        </authorList>
    </citation>
    <scope>NUCLEOTIDE SEQUENCE</scope>
    <source>
        <strain evidence="6">HLG_WM_MAG_07</strain>
    </source>
</reference>
<keyword evidence="3" id="KW-0648">Protein biosynthesis</keyword>
<evidence type="ECO:0000256" key="2">
    <source>
        <dbReference type="ARBA" id="ARBA00022840"/>
    </source>
</evidence>
<evidence type="ECO:0000256" key="1">
    <source>
        <dbReference type="ARBA" id="ARBA00022598"/>
    </source>
</evidence>
<evidence type="ECO:0000259" key="5">
    <source>
        <dbReference type="Pfam" id="PF03129"/>
    </source>
</evidence>
<dbReference type="AlphaFoldDB" id="A0A6S6U0C6"/>
<organism evidence="6">
    <name type="scientific">uncultured Thiotrichaceae bacterium</name>
    <dbReference type="NCBI Taxonomy" id="298394"/>
    <lineage>
        <taxon>Bacteria</taxon>
        <taxon>Pseudomonadati</taxon>
        <taxon>Pseudomonadota</taxon>
        <taxon>Gammaproteobacteria</taxon>
        <taxon>Thiotrichales</taxon>
        <taxon>Thiotrichaceae</taxon>
        <taxon>environmental samples</taxon>
    </lineage>
</organism>
<dbReference type="InterPro" id="IPR036621">
    <property type="entry name" value="Anticodon-bd_dom_sf"/>
</dbReference>
<dbReference type="Gene3D" id="3.40.50.800">
    <property type="entry name" value="Anticodon-binding domain"/>
    <property type="match status" value="1"/>
</dbReference>
<dbReference type="GO" id="GO:0005524">
    <property type="term" value="F:ATP binding"/>
    <property type="evidence" value="ECO:0007669"/>
    <property type="project" value="UniProtKB-KW"/>
</dbReference>
<accession>A0A6S6U0C6</accession>
<dbReference type="InterPro" id="IPR004154">
    <property type="entry name" value="Anticodon-bd"/>
</dbReference>
<dbReference type="EMBL" id="CACVAY010000146">
    <property type="protein sequence ID" value="CAA6828095.1"/>
    <property type="molecule type" value="Genomic_DNA"/>
</dbReference>